<name>A0A9K3E5Z3_HELAN</name>
<reference evidence="1" key="1">
    <citation type="journal article" date="2017" name="Nature">
        <title>The sunflower genome provides insights into oil metabolism, flowering and Asterid evolution.</title>
        <authorList>
            <person name="Badouin H."/>
            <person name="Gouzy J."/>
            <person name="Grassa C.J."/>
            <person name="Murat F."/>
            <person name="Staton S.E."/>
            <person name="Cottret L."/>
            <person name="Lelandais-Briere C."/>
            <person name="Owens G.L."/>
            <person name="Carrere S."/>
            <person name="Mayjonade B."/>
            <person name="Legrand L."/>
            <person name="Gill N."/>
            <person name="Kane N.C."/>
            <person name="Bowers J.E."/>
            <person name="Hubner S."/>
            <person name="Bellec A."/>
            <person name="Berard A."/>
            <person name="Berges H."/>
            <person name="Blanchet N."/>
            <person name="Boniface M.C."/>
            <person name="Brunel D."/>
            <person name="Catrice O."/>
            <person name="Chaidir N."/>
            <person name="Claudel C."/>
            <person name="Donnadieu C."/>
            <person name="Faraut T."/>
            <person name="Fievet G."/>
            <person name="Helmstetter N."/>
            <person name="King M."/>
            <person name="Knapp S.J."/>
            <person name="Lai Z."/>
            <person name="Le Paslier M.C."/>
            <person name="Lippi Y."/>
            <person name="Lorenzon L."/>
            <person name="Mandel J.R."/>
            <person name="Marage G."/>
            <person name="Marchand G."/>
            <person name="Marquand E."/>
            <person name="Bret-Mestries E."/>
            <person name="Morien E."/>
            <person name="Nambeesan S."/>
            <person name="Nguyen T."/>
            <person name="Pegot-Espagnet P."/>
            <person name="Pouilly N."/>
            <person name="Raftis F."/>
            <person name="Sallet E."/>
            <person name="Schiex T."/>
            <person name="Thomas J."/>
            <person name="Vandecasteele C."/>
            <person name="Vares D."/>
            <person name="Vear F."/>
            <person name="Vautrin S."/>
            <person name="Crespi M."/>
            <person name="Mangin B."/>
            <person name="Burke J.M."/>
            <person name="Salse J."/>
            <person name="Munos S."/>
            <person name="Vincourt P."/>
            <person name="Rieseberg L.H."/>
            <person name="Langlade N.B."/>
        </authorList>
    </citation>
    <scope>NUCLEOTIDE SEQUENCE</scope>
    <source>
        <tissue evidence="1">Leaves</tissue>
    </source>
</reference>
<accession>A0A9K3E5Z3</accession>
<protein>
    <submittedName>
        <fullName evidence="1">Uncharacterized protein</fullName>
    </submittedName>
</protein>
<evidence type="ECO:0000313" key="2">
    <source>
        <dbReference type="Proteomes" id="UP000215914"/>
    </source>
</evidence>
<proteinExistence type="predicted"/>
<sequence>MSLRRAQIHRLCRRRYHHRARCNQHHHRLCSPSSTYAASVFRHSHNCHLIGATKISSPLRIATVTGHLAELPDDEDDSDVELLNLNDKVVV</sequence>
<comment type="caution">
    <text evidence="1">The sequence shown here is derived from an EMBL/GenBank/DDBJ whole genome shotgun (WGS) entry which is preliminary data.</text>
</comment>
<organism evidence="1 2">
    <name type="scientific">Helianthus annuus</name>
    <name type="common">Common sunflower</name>
    <dbReference type="NCBI Taxonomy" id="4232"/>
    <lineage>
        <taxon>Eukaryota</taxon>
        <taxon>Viridiplantae</taxon>
        <taxon>Streptophyta</taxon>
        <taxon>Embryophyta</taxon>
        <taxon>Tracheophyta</taxon>
        <taxon>Spermatophyta</taxon>
        <taxon>Magnoliopsida</taxon>
        <taxon>eudicotyledons</taxon>
        <taxon>Gunneridae</taxon>
        <taxon>Pentapetalae</taxon>
        <taxon>asterids</taxon>
        <taxon>campanulids</taxon>
        <taxon>Asterales</taxon>
        <taxon>Asteraceae</taxon>
        <taxon>Asteroideae</taxon>
        <taxon>Heliantheae alliance</taxon>
        <taxon>Heliantheae</taxon>
        <taxon>Helianthus</taxon>
    </lineage>
</organism>
<keyword evidence="2" id="KW-1185">Reference proteome</keyword>
<reference evidence="1" key="2">
    <citation type="submission" date="2020-06" db="EMBL/GenBank/DDBJ databases">
        <title>Helianthus annuus Genome sequencing and assembly Release 2.</title>
        <authorList>
            <person name="Gouzy J."/>
            <person name="Langlade N."/>
            <person name="Munos S."/>
        </authorList>
    </citation>
    <scope>NUCLEOTIDE SEQUENCE</scope>
    <source>
        <tissue evidence="1">Leaves</tissue>
    </source>
</reference>
<dbReference type="Gramene" id="mRNA:HanXRQr2_Chr14g0623951">
    <property type="protein sequence ID" value="mRNA:HanXRQr2_Chr14g0623951"/>
    <property type="gene ID" value="HanXRQr2_Chr14g0623951"/>
</dbReference>
<dbReference type="EMBL" id="MNCJ02000329">
    <property type="protein sequence ID" value="KAF5767403.1"/>
    <property type="molecule type" value="Genomic_DNA"/>
</dbReference>
<evidence type="ECO:0000313" key="1">
    <source>
        <dbReference type="EMBL" id="KAF5767403.1"/>
    </source>
</evidence>
<gene>
    <name evidence="1" type="ORF">HanXRQr2_Chr14g0623951</name>
</gene>
<dbReference type="Proteomes" id="UP000215914">
    <property type="component" value="Unassembled WGS sequence"/>
</dbReference>
<dbReference type="AlphaFoldDB" id="A0A9K3E5Z3"/>